<keyword evidence="2" id="KW-1185">Reference proteome</keyword>
<protein>
    <submittedName>
        <fullName evidence="1">Proteic killer suppression protein</fullName>
    </submittedName>
</protein>
<proteinExistence type="predicted"/>
<name>A0A1G9IE05_9GAMM</name>
<dbReference type="InterPro" id="IPR035093">
    <property type="entry name" value="RelE/ParE_toxin_dom_sf"/>
</dbReference>
<dbReference type="RefSeq" id="WP_089657423.1">
    <property type="nucleotide sequence ID" value="NZ_FNGH01000003.1"/>
</dbReference>
<evidence type="ECO:0000313" key="1">
    <source>
        <dbReference type="EMBL" id="SDL23275.1"/>
    </source>
</evidence>
<dbReference type="OrthoDB" id="9801102at2"/>
<dbReference type="PANTHER" id="PTHR40266">
    <property type="entry name" value="TOXIN HIGB-1"/>
    <property type="match status" value="1"/>
</dbReference>
<accession>A0A1G9IE05</accession>
<reference evidence="2" key="1">
    <citation type="submission" date="2016-10" db="EMBL/GenBank/DDBJ databases">
        <authorList>
            <person name="Varghese N."/>
            <person name="Submissions S."/>
        </authorList>
    </citation>
    <scope>NUCLEOTIDE SEQUENCE [LARGE SCALE GENOMIC DNA]</scope>
    <source>
        <strain evidence="2">AAP</strain>
    </source>
</reference>
<organism evidence="1 2">
    <name type="scientific">Franzmannia pantelleriensis</name>
    <dbReference type="NCBI Taxonomy" id="48727"/>
    <lineage>
        <taxon>Bacteria</taxon>
        <taxon>Pseudomonadati</taxon>
        <taxon>Pseudomonadota</taxon>
        <taxon>Gammaproteobacteria</taxon>
        <taxon>Oceanospirillales</taxon>
        <taxon>Halomonadaceae</taxon>
        <taxon>Franzmannia</taxon>
    </lineage>
</organism>
<dbReference type="Proteomes" id="UP000199107">
    <property type="component" value="Unassembled WGS sequence"/>
</dbReference>
<dbReference type="AlphaFoldDB" id="A0A1G9IE05"/>
<dbReference type="InterPro" id="IPR007711">
    <property type="entry name" value="HigB-1"/>
</dbReference>
<dbReference type="SUPFAM" id="SSF143011">
    <property type="entry name" value="RelE-like"/>
    <property type="match status" value="1"/>
</dbReference>
<gene>
    <name evidence="1" type="ORF">SAMN05192555_103143</name>
</gene>
<dbReference type="PANTHER" id="PTHR40266:SF2">
    <property type="entry name" value="TOXIN HIGB-1"/>
    <property type="match status" value="1"/>
</dbReference>
<dbReference type="Pfam" id="PF05015">
    <property type="entry name" value="HigB-like_toxin"/>
    <property type="match status" value="1"/>
</dbReference>
<sequence>MIISFKHKGLKALYEKGATKGVQQDHVKKLRRILAGLDDAETPEDMDLPGYNLHELKGDRKGTWSVQVSGNWRITWRFIGRNVEVVNYEDYH</sequence>
<dbReference type="STRING" id="48727.SAMN05192555_103143"/>
<dbReference type="EMBL" id="FNGH01000003">
    <property type="protein sequence ID" value="SDL23275.1"/>
    <property type="molecule type" value="Genomic_DNA"/>
</dbReference>
<dbReference type="Gene3D" id="3.30.2310.20">
    <property type="entry name" value="RelE-like"/>
    <property type="match status" value="1"/>
</dbReference>
<evidence type="ECO:0000313" key="2">
    <source>
        <dbReference type="Proteomes" id="UP000199107"/>
    </source>
</evidence>